<evidence type="ECO:0000313" key="2">
    <source>
        <dbReference type="Proteomes" id="UP000887013"/>
    </source>
</evidence>
<dbReference type="AlphaFoldDB" id="A0A8X6QY69"/>
<dbReference type="Proteomes" id="UP000887013">
    <property type="component" value="Unassembled WGS sequence"/>
</dbReference>
<comment type="caution">
    <text evidence="1">The sequence shown here is derived from an EMBL/GenBank/DDBJ whole genome shotgun (WGS) entry which is preliminary data.</text>
</comment>
<gene>
    <name evidence="1" type="ORF">NPIL_368211</name>
</gene>
<reference evidence="1" key="1">
    <citation type="submission" date="2020-08" db="EMBL/GenBank/DDBJ databases">
        <title>Multicomponent nature underlies the extraordinary mechanical properties of spider dragline silk.</title>
        <authorList>
            <person name="Kono N."/>
            <person name="Nakamura H."/>
            <person name="Mori M."/>
            <person name="Yoshida Y."/>
            <person name="Ohtoshi R."/>
            <person name="Malay A.D."/>
            <person name="Moran D.A.P."/>
            <person name="Tomita M."/>
            <person name="Numata K."/>
            <person name="Arakawa K."/>
        </authorList>
    </citation>
    <scope>NUCLEOTIDE SEQUENCE</scope>
</reference>
<name>A0A8X6QY69_NEPPI</name>
<proteinExistence type="predicted"/>
<organism evidence="1 2">
    <name type="scientific">Nephila pilipes</name>
    <name type="common">Giant wood spider</name>
    <name type="synonym">Nephila maculata</name>
    <dbReference type="NCBI Taxonomy" id="299642"/>
    <lineage>
        <taxon>Eukaryota</taxon>
        <taxon>Metazoa</taxon>
        <taxon>Ecdysozoa</taxon>
        <taxon>Arthropoda</taxon>
        <taxon>Chelicerata</taxon>
        <taxon>Arachnida</taxon>
        <taxon>Araneae</taxon>
        <taxon>Araneomorphae</taxon>
        <taxon>Entelegynae</taxon>
        <taxon>Araneoidea</taxon>
        <taxon>Nephilidae</taxon>
        <taxon>Nephila</taxon>
    </lineage>
</organism>
<accession>A0A8X6QY69</accession>
<keyword evidence="2" id="KW-1185">Reference proteome</keyword>
<evidence type="ECO:0000313" key="1">
    <source>
        <dbReference type="EMBL" id="GFU45593.1"/>
    </source>
</evidence>
<sequence>MYAKSEKVSKNRREKNLPPRRQWLLWDESSQSSSNFSPLYPQGKKVEGVTNVRPFGSGYFVPSQVMLYSLESESGRRLMRSGSGRLLFRKEEEWMSLLSGCKFGPALSAKVLMEVLNSFTVAGKSRFEIKILRLESFVKQSTTPKETEMLPKTF</sequence>
<dbReference type="EMBL" id="BMAW01132850">
    <property type="protein sequence ID" value="GFU45593.1"/>
    <property type="molecule type" value="Genomic_DNA"/>
</dbReference>
<protein>
    <submittedName>
        <fullName evidence="1">Uncharacterized protein</fullName>
    </submittedName>
</protein>